<feature type="region of interest" description="Disordered" evidence="1">
    <location>
        <begin position="87"/>
        <end position="127"/>
    </location>
</feature>
<evidence type="ECO:0000313" key="3">
    <source>
        <dbReference type="Proteomes" id="UP000251960"/>
    </source>
</evidence>
<proteinExistence type="predicted"/>
<evidence type="ECO:0000256" key="1">
    <source>
        <dbReference type="SAM" id="MobiDB-lite"/>
    </source>
</evidence>
<protein>
    <submittedName>
        <fullName evidence="2">Uncharacterized protein</fullName>
    </submittedName>
</protein>
<organism evidence="2 3">
    <name type="scientific">Zea mays</name>
    <name type="common">Maize</name>
    <dbReference type="NCBI Taxonomy" id="4577"/>
    <lineage>
        <taxon>Eukaryota</taxon>
        <taxon>Viridiplantae</taxon>
        <taxon>Streptophyta</taxon>
        <taxon>Embryophyta</taxon>
        <taxon>Tracheophyta</taxon>
        <taxon>Spermatophyta</taxon>
        <taxon>Magnoliopsida</taxon>
        <taxon>Liliopsida</taxon>
        <taxon>Poales</taxon>
        <taxon>Poaceae</taxon>
        <taxon>PACMAD clade</taxon>
        <taxon>Panicoideae</taxon>
        <taxon>Andropogonodae</taxon>
        <taxon>Andropogoneae</taxon>
        <taxon>Tripsacinae</taxon>
        <taxon>Zea</taxon>
    </lineage>
</organism>
<dbReference type="Proteomes" id="UP000251960">
    <property type="component" value="Chromosome 2"/>
</dbReference>
<feature type="compositionally biased region" description="Basic residues" evidence="1">
    <location>
        <begin position="116"/>
        <end position="127"/>
    </location>
</feature>
<name>A0A3L6FT32_MAIZE</name>
<comment type="caution">
    <text evidence="2">The sequence shown here is derived from an EMBL/GenBank/DDBJ whole genome shotgun (WGS) entry which is preliminary data.</text>
</comment>
<dbReference type="AlphaFoldDB" id="A0A3L6FT32"/>
<accession>A0A3L6FT32</accession>
<feature type="non-terminal residue" evidence="2">
    <location>
        <position position="1"/>
    </location>
</feature>
<dbReference type="EMBL" id="NCVQ01000003">
    <property type="protein sequence ID" value="PWZ37992.1"/>
    <property type="molecule type" value="Genomic_DNA"/>
</dbReference>
<gene>
    <name evidence="2" type="ORF">Zm00014a_042476</name>
</gene>
<sequence length="127" mass="13500">SPLSSEPLLPLPCAPPLWASTPLPLSSLLCAAALLSPSPLRAATAGTLHAATAGTLHAAAAWPYTPPLRVPYAPPSLLQLFSPLFPSQCRRSNSPRHRPDDGSTTPRRRLADALRRSGRFTLHGKAR</sequence>
<reference evidence="2 3" key="1">
    <citation type="journal article" date="2018" name="Nat. Genet.">
        <title>Extensive intraspecific gene order and gene structural variations between Mo17 and other maize genomes.</title>
        <authorList>
            <person name="Sun S."/>
            <person name="Zhou Y."/>
            <person name="Chen J."/>
            <person name="Shi J."/>
            <person name="Zhao H."/>
            <person name="Zhao H."/>
            <person name="Song W."/>
            <person name="Zhang M."/>
            <person name="Cui Y."/>
            <person name="Dong X."/>
            <person name="Liu H."/>
            <person name="Ma X."/>
            <person name="Jiao Y."/>
            <person name="Wang B."/>
            <person name="Wei X."/>
            <person name="Stein J.C."/>
            <person name="Glaubitz J.C."/>
            <person name="Lu F."/>
            <person name="Yu G."/>
            <person name="Liang C."/>
            <person name="Fengler K."/>
            <person name="Li B."/>
            <person name="Rafalski A."/>
            <person name="Schnable P.S."/>
            <person name="Ware D.H."/>
            <person name="Buckler E.S."/>
            <person name="Lai J."/>
        </authorList>
    </citation>
    <scope>NUCLEOTIDE SEQUENCE [LARGE SCALE GENOMIC DNA]</scope>
    <source>
        <strain evidence="3">cv. Missouri 17</strain>
        <tissue evidence="2">Seedling</tissue>
    </source>
</reference>
<evidence type="ECO:0000313" key="2">
    <source>
        <dbReference type="EMBL" id="PWZ37992.1"/>
    </source>
</evidence>